<name>A0A840CPK1_9BACT</name>
<dbReference type="Gene3D" id="2.60.40.10">
    <property type="entry name" value="Immunoglobulins"/>
    <property type="match status" value="1"/>
</dbReference>
<dbReference type="AlphaFoldDB" id="A0A840CPK1"/>
<dbReference type="PROSITE" id="PS51257">
    <property type="entry name" value="PROKAR_LIPOPROTEIN"/>
    <property type="match status" value="1"/>
</dbReference>
<feature type="domain" description="BACON" evidence="2">
    <location>
        <begin position="35"/>
        <end position="127"/>
    </location>
</feature>
<evidence type="ECO:0000259" key="2">
    <source>
        <dbReference type="Pfam" id="PF19190"/>
    </source>
</evidence>
<dbReference type="CDD" id="cd14948">
    <property type="entry name" value="BACON"/>
    <property type="match status" value="1"/>
</dbReference>
<reference evidence="3 4" key="1">
    <citation type="submission" date="2020-08" db="EMBL/GenBank/DDBJ databases">
        <title>Genomic Encyclopedia of Type Strains, Phase IV (KMG-IV): sequencing the most valuable type-strain genomes for metagenomic binning, comparative biology and taxonomic classification.</title>
        <authorList>
            <person name="Goeker M."/>
        </authorList>
    </citation>
    <scope>NUCLEOTIDE SEQUENCE [LARGE SCALE GENOMIC DNA]</scope>
    <source>
        <strain evidence="3 4">DSM 104969</strain>
    </source>
</reference>
<dbReference type="Pfam" id="PF19190">
    <property type="entry name" value="BACON_2"/>
    <property type="match status" value="1"/>
</dbReference>
<dbReference type="InterPro" id="IPR024361">
    <property type="entry name" value="BACON"/>
</dbReference>
<feature type="chain" id="PRO_5032445182" description="BACON domain-containing protein" evidence="1">
    <location>
        <begin position="28"/>
        <end position="544"/>
    </location>
</feature>
<comment type="caution">
    <text evidence="3">The sequence shown here is derived from an EMBL/GenBank/DDBJ whole genome shotgun (WGS) entry which is preliminary data.</text>
</comment>
<dbReference type="GO" id="GO:0008237">
    <property type="term" value="F:metallopeptidase activity"/>
    <property type="evidence" value="ECO:0007669"/>
    <property type="project" value="InterPro"/>
</dbReference>
<evidence type="ECO:0000313" key="4">
    <source>
        <dbReference type="Proteomes" id="UP000555103"/>
    </source>
</evidence>
<dbReference type="EMBL" id="JACIEP010000013">
    <property type="protein sequence ID" value="MBB4037326.1"/>
    <property type="molecule type" value="Genomic_DNA"/>
</dbReference>
<keyword evidence="4" id="KW-1185">Reference proteome</keyword>
<evidence type="ECO:0000313" key="3">
    <source>
        <dbReference type="EMBL" id="MBB4037326.1"/>
    </source>
</evidence>
<feature type="signal peptide" evidence="1">
    <location>
        <begin position="1"/>
        <end position="27"/>
    </location>
</feature>
<dbReference type="InterPro" id="IPR013783">
    <property type="entry name" value="Ig-like_fold"/>
</dbReference>
<dbReference type="Proteomes" id="UP000555103">
    <property type="component" value="Unassembled WGS sequence"/>
</dbReference>
<dbReference type="RefSeq" id="WP_183308175.1">
    <property type="nucleotide sequence ID" value="NZ_JACIEP010000013.1"/>
</dbReference>
<proteinExistence type="predicted"/>
<dbReference type="InterPro" id="IPR024079">
    <property type="entry name" value="MetalloPept_cat_dom_sf"/>
</dbReference>
<dbReference type="InterPro" id="IPR019026">
    <property type="entry name" value="Peptidase_M64_IgA"/>
</dbReference>
<dbReference type="Pfam" id="PF09471">
    <property type="entry name" value="Peptidase_M64"/>
    <property type="match status" value="1"/>
</dbReference>
<gene>
    <name evidence="3" type="ORF">GGR21_003243</name>
</gene>
<keyword evidence="1" id="KW-0732">Signal</keyword>
<organism evidence="3 4">
    <name type="scientific">Dysgonomonas hofstadii</name>
    <dbReference type="NCBI Taxonomy" id="637886"/>
    <lineage>
        <taxon>Bacteria</taxon>
        <taxon>Pseudomonadati</taxon>
        <taxon>Bacteroidota</taxon>
        <taxon>Bacteroidia</taxon>
        <taxon>Bacteroidales</taxon>
        <taxon>Dysgonomonadaceae</taxon>
        <taxon>Dysgonomonas</taxon>
    </lineage>
</organism>
<sequence>MRKNSSYALCYLLLASIILFCSCPGNGEVALVPDIELSDTNFFYKSAEADTRSFSMEVNTDWEILVRNKDDNSISDWLSVSQESGYAGKFNIQIFLSGLNENQNARAAIIEIKAGNLTKTVTVKQNGIATISLETKEIVIKGTETGEIKFSVDYKWTISPESISWGDFSKTSGEAGDHTITFTPKATNNSAADISVEAYINTDGASESFTIIHKADLESYNDKDVVQLQAATKGVGIDLIFMGDGFTRKDMEKEEGKYEKSMRQAIDYFFSIEPYLSYRSYFNIYMVVAESAEEGVKNELGDVNNKFSSAYEGGTLINCNYHLCREYVELVTQFKGEAVTEFGDLTTVLILNSTKYAGTCLRWADGFTLSLCPMSTSASPYDFRGVVNHEAGGHGFALLADEYVDAINTNMTIPQFEIDQVRATQAGGDTYFNVDFTSDLSQILWKGFIGNSKYSMVGAYEGAYYYGHGVWRPEAGSCMINNIPYYNAPSRWAAVNRIMMINNIPFSLADFVNVDIIDVNGLNVARTKGAVMDMPPLAPPVFIE</sequence>
<evidence type="ECO:0000256" key="1">
    <source>
        <dbReference type="SAM" id="SignalP"/>
    </source>
</evidence>
<protein>
    <recommendedName>
        <fullName evidence="2">BACON domain-containing protein</fullName>
    </recommendedName>
</protein>
<dbReference type="Gene3D" id="3.40.390.10">
    <property type="entry name" value="Collagenase (Catalytic Domain)"/>
    <property type="match status" value="1"/>
</dbReference>
<accession>A0A840CPK1</accession>